<organism evidence="2 3">
    <name type="scientific">Ascaris lumbricoides</name>
    <name type="common">Giant roundworm</name>
    <dbReference type="NCBI Taxonomy" id="6252"/>
    <lineage>
        <taxon>Eukaryota</taxon>
        <taxon>Metazoa</taxon>
        <taxon>Ecdysozoa</taxon>
        <taxon>Nematoda</taxon>
        <taxon>Chromadorea</taxon>
        <taxon>Rhabditida</taxon>
        <taxon>Spirurina</taxon>
        <taxon>Ascaridomorpha</taxon>
        <taxon>Ascaridoidea</taxon>
        <taxon>Ascarididae</taxon>
        <taxon>Ascaris</taxon>
    </lineage>
</organism>
<proteinExistence type="predicted"/>
<evidence type="ECO:0000259" key="1">
    <source>
        <dbReference type="Pfam" id="PF23390"/>
    </source>
</evidence>
<dbReference type="AlphaFoldDB" id="A0A0M3HL18"/>
<keyword evidence="2" id="KW-1185">Reference proteome</keyword>
<dbReference type="InterPro" id="IPR056158">
    <property type="entry name" value="Beta-prop_IFT121_2nd"/>
</dbReference>
<dbReference type="Pfam" id="PF23390">
    <property type="entry name" value="Beta-prop_WDR35_2nd"/>
    <property type="match status" value="1"/>
</dbReference>
<protein>
    <submittedName>
        <fullName evidence="3">Phage protein</fullName>
    </submittedName>
</protein>
<reference evidence="3" key="1">
    <citation type="submission" date="2017-02" db="UniProtKB">
        <authorList>
            <consortium name="WormBaseParasite"/>
        </authorList>
    </citation>
    <scope>IDENTIFICATION</scope>
</reference>
<feature type="domain" description="IFT121 second beta-propeller" evidence="1">
    <location>
        <begin position="1"/>
        <end position="56"/>
    </location>
</feature>
<name>A0A0M3HL18_ASCLU</name>
<evidence type="ECO:0000313" key="2">
    <source>
        <dbReference type="Proteomes" id="UP000036681"/>
    </source>
</evidence>
<sequence length="61" mass="7152">MEKTRMYVVKNTECEEPIINSGYICSFKNLSVRTVLLDEIMKSPENPNKCYVVDVEIKVFY</sequence>
<dbReference type="Proteomes" id="UP000036681">
    <property type="component" value="Unplaced"/>
</dbReference>
<accession>A0A0M3HL18</accession>
<dbReference type="WBParaSite" id="ALUE_0000221301-mRNA-1">
    <property type="protein sequence ID" value="ALUE_0000221301-mRNA-1"/>
    <property type="gene ID" value="ALUE_0000221301"/>
</dbReference>
<evidence type="ECO:0000313" key="3">
    <source>
        <dbReference type="WBParaSite" id="ALUE_0000221301-mRNA-1"/>
    </source>
</evidence>